<dbReference type="EMBL" id="BEGY01000163">
    <property type="protein sequence ID" value="GAX85341.1"/>
    <property type="molecule type" value="Genomic_DNA"/>
</dbReference>
<accession>A0A250XQI9</accession>
<evidence type="ECO:0000313" key="3">
    <source>
        <dbReference type="Proteomes" id="UP000232323"/>
    </source>
</evidence>
<comment type="caution">
    <text evidence="2">The sequence shown here is derived from an EMBL/GenBank/DDBJ whole genome shotgun (WGS) entry which is preliminary data.</text>
</comment>
<gene>
    <name evidence="2" type="ORF">CEUSTIGMA_g12758.t1</name>
</gene>
<name>A0A250XQI9_9CHLO</name>
<evidence type="ECO:0000256" key="1">
    <source>
        <dbReference type="SAM" id="MobiDB-lite"/>
    </source>
</evidence>
<feature type="region of interest" description="Disordered" evidence="1">
    <location>
        <begin position="55"/>
        <end position="125"/>
    </location>
</feature>
<evidence type="ECO:0000313" key="2">
    <source>
        <dbReference type="EMBL" id="GAX85341.1"/>
    </source>
</evidence>
<protein>
    <submittedName>
        <fullName evidence="2">Uncharacterized protein</fullName>
    </submittedName>
</protein>
<proteinExistence type="predicted"/>
<organism evidence="2 3">
    <name type="scientific">Chlamydomonas eustigma</name>
    <dbReference type="NCBI Taxonomy" id="1157962"/>
    <lineage>
        <taxon>Eukaryota</taxon>
        <taxon>Viridiplantae</taxon>
        <taxon>Chlorophyta</taxon>
        <taxon>core chlorophytes</taxon>
        <taxon>Chlorophyceae</taxon>
        <taxon>CS clade</taxon>
        <taxon>Chlamydomonadales</taxon>
        <taxon>Chlamydomonadaceae</taxon>
        <taxon>Chlamydomonas</taxon>
    </lineage>
</organism>
<dbReference type="AlphaFoldDB" id="A0A250XQI9"/>
<keyword evidence="3" id="KW-1185">Reference proteome</keyword>
<sequence length="262" mass="28889">MPTLQDERDDLPGRQKALAAKLEHGLRLAGQALKSRGIDTALTNQKLASEFASFTPTLHLPPKLSIDLHGRNPNGTKKVKPRPPPRPVTPPARTLGEKLERGLKPPPSGSPERRIPPPGPFFGPDPNDTPVEINLAALTGRTWSHLALKLKFQMNHEESLQKTREWLGKVGAKMKKSVNVQETEPLEELQLEASSVNEGPISPTTELEAVTLDNADDEDRDVHYSFIPADSDLAPFGMTEKDRRQLGGRKAEGVRVEDSFNF</sequence>
<dbReference type="Proteomes" id="UP000232323">
    <property type="component" value="Unassembled WGS sequence"/>
</dbReference>
<reference evidence="2 3" key="1">
    <citation type="submission" date="2017-08" db="EMBL/GenBank/DDBJ databases">
        <title>Acidophilic green algal genome provides insights into adaptation to an acidic environment.</title>
        <authorList>
            <person name="Hirooka S."/>
            <person name="Hirose Y."/>
            <person name="Kanesaki Y."/>
            <person name="Higuchi S."/>
            <person name="Fujiwara T."/>
            <person name="Onuma R."/>
            <person name="Era A."/>
            <person name="Ohbayashi R."/>
            <person name="Uzuka A."/>
            <person name="Nozaki H."/>
            <person name="Yoshikawa H."/>
            <person name="Miyagishima S.Y."/>
        </authorList>
    </citation>
    <scope>NUCLEOTIDE SEQUENCE [LARGE SCALE GENOMIC DNA]</scope>
    <source>
        <strain evidence="2 3">NIES-2499</strain>
    </source>
</reference>